<evidence type="ECO:0000313" key="1">
    <source>
        <dbReference type="Proteomes" id="UP000887579"/>
    </source>
</evidence>
<dbReference type="Proteomes" id="UP000887579">
    <property type="component" value="Unplaced"/>
</dbReference>
<protein>
    <submittedName>
        <fullName evidence="2">G-protein coupled receptors family 1 profile domain-containing protein</fullName>
    </submittedName>
</protein>
<sequence>MFMDLKEIDKRCSRGLKSNITKEAWENEPFSDKCLQNFFNEMNIHLRPFSEWESTLYTTIYAIISIFAIVGNGVVILAVIRKKDMRTNRNVLIVNLALSNLILKSYGWRQCRLEPSKNLDESEDNGGGGFNETRTIQLNAKQVNRARGTGSLAARRTSFALPVNDSYIMAEHSETKSPRHIVVQSSEASPAEKASERRRSRTTALLIAMAMAYGFLWLPFTLVSFLIDLNILDAENKAELIERIDQACKLISILSICVNPFLYGFLNTNFRHEFTDIFHTFMRCLPLWVQKFSSTGSYALISRGQKRATGALRRIQSSIRTRQSGSSEDKHETTGLHPNTVETYTQS</sequence>
<dbReference type="WBParaSite" id="ES5_v2.g8135.t1">
    <property type="protein sequence ID" value="ES5_v2.g8135.t1"/>
    <property type="gene ID" value="ES5_v2.g8135"/>
</dbReference>
<reference evidence="2" key="1">
    <citation type="submission" date="2022-11" db="UniProtKB">
        <authorList>
            <consortium name="WormBaseParasite"/>
        </authorList>
    </citation>
    <scope>IDENTIFICATION</scope>
</reference>
<accession>A0AC34GTI3</accession>
<evidence type="ECO:0000313" key="2">
    <source>
        <dbReference type="WBParaSite" id="ES5_v2.g8135.t1"/>
    </source>
</evidence>
<name>A0AC34GTI3_9BILA</name>
<organism evidence="1 2">
    <name type="scientific">Panagrolaimus sp. ES5</name>
    <dbReference type="NCBI Taxonomy" id="591445"/>
    <lineage>
        <taxon>Eukaryota</taxon>
        <taxon>Metazoa</taxon>
        <taxon>Ecdysozoa</taxon>
        <taxon>Nematoda</taxon>
        <taxon>Chromadorea</taxon>
        <taxon>Rhabditida</taxon>
        <taxon>Tylenchina</taxon>
        <taxon>Panagrolaimomorpha</taxon>
        <taxon>Panagrolaimoidea</taxon>
        <taxon>Panagrolaimidae</taxon>
        <taxon>Panagrolaimus</taxon>
    </lineage>
</organism>
<proteinExistence type="predicted"/>